<comment type="similarity">
    <text evidence="6">Belongs to the cyclin family. Cyclin T subfamily.</text>
</comment>
<evidence type="ECO:0000256" key="6">
    <source>
        <dbReference type="ARBA" id="ARBA00061204"/>
    </source>
</evidence>
<dbReference type="FunFam" id="1.10.472.10:FF:000081">
    <property type="entry name" value="Cyclin family protein"/>
    <property type="match status" value="1"/>
</dbReference>
<dbReference type="InterPro" id="IPR013763">
    <property type="entry name" value="Cyclin-like_dom"/>
</dbReference>
<dbReference type="SMART" id="SM00385">
    <property type="entry name" value="CYCLIN"/>
    <property type="match status" value="2"/>
</dbReference>
<dbReference type="STRING" id="981085.W9S442"/>
<feature type="region of interest" description="Disordered" evidence="8">
    <location>
        <begin position="271"/>
        <end position="299"/>
    </location>
</feature>
<evidence type="ECO:0000256" key="3">
    <source>
        <dbReference type="ARBA" id="ARBA00023127"/>
    </source>
</evidence>
<dbReference type="GO" id="GO:0051301">
    <property type="term" value="P:cell division"/>
    <property type="evidence" value="ECO:0007669"/>
    <property type="project" value="UniProtKB-KW"/>
</dbReference>
<evidence type="ECO:0000259" key="9">
    <source>
        <dbReference type="SMART" id="SM00385"/>
    </source>
</evidence>
<evidence type="ECO:0000256" key="1">
    <source>
        <dbReference type="ARBA" id="ARBA00011177"/>
    </source>
</evidence>
<dbReference type="OrthoDB" id="10264655at2759"/>
<keyword evidence="2" id="KW-0132">Cell division</keyword>
<evidence type="ECO:0000313" key="11">
    <source>
        <dbReference type="Proteomes" id="UP000030645"/>
    </source>
</evidence>
<evidence type="ECO:0000256" key="4">
    <source>
        <dbReference type="ARBA" id="ARBA00023306"/>
    </source>
</evidence>
<evidence type="ECO:0000256" key="8">
    <source>
        <dbReference type="SAM" id="MobiDB-lite"/>
    </source>
</evidence>
<accession>W9S442</accession>
<dbReference type="KEGG" id="mnt:21404762"/>
<dbReference type="InterPro" id="IPR036915">
    <property type="entry name" value="Cyclin-like_sf"/>
</dbReference>
<dbReference type="SUPFAM" id="SSF47954">
    <property type="entry name" value="Cyclin-like"/>
    <property type="match status" value="2"/>
</dbReference>
<evidence type="ECO:0000256" key="7">
    <source>
        <dbReference type="RuleBase" id="RU000383"/>
    </source>
</evidence>
<evidence type="ECO:0000313" key="10">
    <source>
        <dbReference type="EMBL" id="EXC25053.1"/>
    </source>
</evidence>
<dbReference type="InterPro" id="IPR043198">
    <property type="entry name" value="Cyclin/Ssn8"/>
</dbReference>
<reference evidence="11" key="1">
    <citation type="submission" date="2013-01" db="EMBL/GenBank/DDBJ databases">
        <title>Draft Genome Sequence of a Mulberry Tree, Morus notabilis C.K. Schneid.</title>
        <authorList>
            <person name="He N."/>
            <person name="Zhao S."/>
        </authorList>
    </citation>
    <scope>NUCLEOTIDE SEQUENCE</scope>
</reference>
<comment type="subunit">
    <text evidence="1">Interacts with the CDC2 protein kinase to form a serine/threonine kinase holoenzyme complex also known as maturation promoting factor (MPF). The cyclin subunit imparts substrate specificity to the complex.</text>
</comment>
<dbReference type="AlphaFoldDB" id="W9S442"/>
<keyword evidence="11" id="KW-1185">Reference proteome</keyword>
<dbReference type="EMBL" id="KE346040">
    <property type="protein sequence ID" value="EXC25053.1"/>
    <property type="molecule type" value="Genomic_DNA"/>
</dbReference>
<feature type="compositionally biased region" description="Low complexity" evidence="8">
    <location>
        <begin position="275"/>
        <end position="293"/>
    </location>
</feature>
<evidence type="ECO:0000256" key="2">
    <source>
        <dbReference type="ARBA" id="ARBA00022618"/>
    </source>
</evidence>
<organism evidence="10 11">
    <name type="scientific">Morus notabilis</name>
    <dbReference type="NCBI Taxonomy" id="981085"/>
    <lineage>
        <taxon>Eukaryota</taxon>
        <taxon>Viridiplantae</taxon>
        <taxon>Streptophyta</taxon>
        <taxon>Embryophyta</taxon>
        <taxon>Tracheophyta</taxon>
        <taxon>Spermatophyta</taxon>
        <taxon>Magnoliopsida</taxon>
        <taxon>eudicotyledons</taxon>
        <taxon>Gunneridae</taxon>
        <taxon>Pentapetalae</taxon>
        <taxon>rosids</taxon>
        <taxon>fabids</taxon>
        <taxon>Rosales</taxon>
        <taxon>Moraceae</taxon>
        <taxon>Moreae</taxon>
        <taxon>Morus</taxon>
    </lineage>
</organism>
<dbReference type="GO" id="GO:0006357">
    <property type="term" value="P:regulation of transcription by RNA polymerase II"/>
    <property type="evidence" value="ECO:0007669"/>
    <property type="project" value="InterPro"/>
</dbReference>
<evidence type="ECO:0000256" key="5">
    <source>
        <dbReference type="ARBA" id="ARBA00032263"/>
    </source>
</evidence>
<name>W9S442_9ROSA</name>
<dbReference type="Gene3D" id="1.10.472.10">
    <property type="entry name" value="Cyclin-like"/>
    <property type="match status" value="2"/>
</dbReference>
<keyword evidence="4" id="KW-0131">Cell cycle</keyword>
<dbReference type="Proteomes" id="UP000030645">
    <property type="component" value="Unassembled WGS sequence"/>
</dbReference>
<dbReference type="Pfam" id="PF00134">
    <property type="entry name" value="Cyclin_N"/>
    <property type="match status" value="1"/>
</dbReference>
<feature type="domain" description="Cyclin-like" evidence="9">
    <location>
        <begin position="162"/>
        <end position="246"/>
    </location>
</feature>
<dbReference type="PANTHER" id="PTHR10026">
    <property type="entry name" value="CYCLIN"/>
    <property type="match status" value="1"/>
</dbReference>
<proteinExistence type="inferred from homology"/>
<protein>
    <recommendedName>
        <fullName evidence="5">B-like cyclin</fullName>
    </recommendedName>
</protein>
<dbReference type="GO" id="GO:0016538">
    <property type="term" value="F:cyclin-dependent protein serine/threonine kinase regulator activity"/>
    <property type="evidence" value="ECO:0007669"/>
    <property type="project" value="InterPro"/>
</dbReference>
<gene>
    <name evidence="10" type="ORF">L484_021924</name>
</gene>
<feature type="domain" description="Cyclin-like" evidence="9">
    <location>
        <begin position="46"/>
        <end position="149"/>
    </location>
</feature>
<sequence>MIVLEESQFPVRKWYFSKDEIDNHSPSRKDGIDLKRESHLRKLYCSFLQEIGMKLKVPQLTIASAMMMCHQFYMRQSLAKNDWQTVSTACIFLACKVEETPCFLNDVVVVAYEMMNKWDPSASRRIKQKNEVFNKQKEVILVGERLVLSTIAFDLNIQLPYKLLVTALKRLDIFPNLAKVAWNFVNDWLRTTLCLQYKPHYIAAGSLFLAAKLQKVKLPKEKGRVWWQEFDISLKQLEEVIQEMHRLLGQDRKEALPSTDRPIQSKAVVQKPLEISSQSSISSSGSISNNHSSRGNLAEERGSTEYLASNCSQNLIEGVNCTTVKSVLPCRTSDSGSASTVVEEGDYEAKTMEVFSAQNNSTKIDGNRIRETLKRRKSDGVIKKLSEAMGAEMGNEAWIESEVENRIETMNRAAKKKHRCCEV</sequence>
<dbReference type="eggNOG" id="KOG0834">
    <property type="taxonomic scope" value="Eukaryota"/>
</dbReference>
<keyword evidence="3 7" id="KW-0195">Cyclin</keyword>
<dbReference type="InterPro" id="IPR006671">
    <property type="entry name" value="Cyclin_N"/>
</dbReference>